<name>A0AAD6SKH0_9AGAR</name>
<feature type="compositionally biased region" description="Low complexity" evidence="1">
    <location>
        <begin position="13"/>
        <end position="25"/>
    </location>
</feature>
<proteinExistence type="predicted"/>
<protein>
    <submittedName>
        <fullName evidence="2">Uncharacterized protein</fullName>
    </submittedName>
</protein>
<accession>A0AAD6SKH0</accession>
<keyword evidence="3" id="KW-1185">Reference proteome</keyword>
<feature type="region of interest" description="Disordered" evidence="1">
    <location>
        <begin position="89"/>
        <end position="117"/>
    </location>
</feature>
<evidence type="ECO:0000313" key="2">
    <source>
        <dbReference type="EMBL" id="KAJ7029115.1"/>
    </source>
</evidence>
<dbReference type="EMBL" id="JARJCM010000105">
    <property type="protein sequence ID" value="KAJ7029115.1"/>
    <property type="molecule type" value="Genomic_DNA"/>
</dbReference>
<evidence type="ECO:0000256" key="1">
    <source>
        <dbReference type="SAM" id="MobiDB-lite"/>
    </source>
</evidence>
<gene>
    <name evidence="2" type="ORF">C8F04DRAFT_1289081</name>
</gene>
<evidence type="ECO:0000313" key="3">
    <source>
        <dbReference type="Proteomes" id="UP001218188"/>
    </source>
</evidence>
<dbReference type="AlphaFoldDB" id="A0AAD6SKH0"/>
<dbReference type="Proteomes" id="UP001218188">
    <property type="component" value="Unassembled WGS sequence"/>
</dbReference>
<reference evidence="2" key="1">
    <citation type="submission" date="2023-03" db="EMBL/GenBank/DDBJ databases">
        <title>Massive genome expansion in bonnet fungi (Mycena s.s.) driven by repeated elements and novel gene families across ecological guilds.</title>
        <authorList>
            <consortium name="Lawrence Berkeley National Laboratory"/>
            <person name="Harder C.B."/>
            <person name="Miyauchi S."/>
            <person name="Viragh M."/>
            <person name="Kuo A."/>
            <person name="Thoen E."/>
            <person name="Andreopoulos B."/>
            <person name="Lu D."/>
            <person name="Skrede I."/>
            <person name="Drula E."/>
            <person name="Henrissat B."/>
            <person name="Morin E."/>
            <person name="Kohler A."/>
            <person name="Barry K."/>
            <person name="LaButti K."/>
            <person name="Morin E."/>
            <person name="Salamov A."/>
            <person name="Lipzen A."/>
            <person name="Mereny Z."/>
            <person name="Hegedus B."/>
            <person name="Baldrian P."/>
            <person name="Stursova M."/>
            <person name="Weitz H."/>
            <person name="Taylor A."/>
            <person name="Grigoriev I.V."/>
            <person name="Nagy L.G."/>
            <person name="Martin F."/>
            <person name="Kauserud H."/>
        </authorList>
    </citation>
    <scope>NUCLEOTIDE SEQUENCE</scope>
    <source>
        <strain evidence="2">CBHHK200</strain>
    </source>
</reference>
<feature type="region of interest" description="Disordered" evidence="1">
    <location>
        <begin position="1"/>
        <end position="33"/>
    </location>
</feature>
<organism evidence="2 3">
    <name type="scientific">Mycena alexandri</name>
    <dbReference type="NCBI Taxonomy" id="1745969"/>
    <lineage>
        <taxon>Eukaryota</taxon>
        <taxon>Fungi</taxon>
        <taxon>Dikarya</taxon>
        <taxon>Basidiomycota</taxon>
        <taxon>Agaricomycotina</taxon>
        <taxon>Agaricomycetes</taxon>
        <taxon>Agaricomycetidae</taxon>
        <taxon>Agaricales</taxon>
        <taxon>Marasmiineae</taxon>
        <taxon>Mycenaceae</taxon>
        <taxon>Mycena</taxon>
    </lineage>
</organism>
<sequence>MSKHKKPETMLGDSSGSDSEYSSLSNDEEEVFYERQSRDLNGHLVYRASMVGLSVPVAATGLSLASTSGPSPPGETWLYDFVDNDWTFPEGQGQSEVEEDAVPASSSSESEADLPTKREPYRPVKTWKERYRVRWLDEILCREGRGDHVAHPRIGGGALQGLLWLRASGQGSRAESAAQGGAPLKWLVV</sequence>
<comment type="caution">
    <text evidence="2">The sequence shown here is derived from an EMBL/GenBank/DDBJ whole genome shotgun (WGS) entry which is preliminary data.</text>
</comment>